<proteinExistence type="predicted"/>
<name>A0A7X3D2S7_9FLAO</name>
<dbReference type="RefSeq" id="WP_166521603.1">
    <property type="nucleotide sequence ID" value="NZ_RCNR01000025.1"/>
</dbReference>
<keyword evidence="1" id="KW-1133">Transmembrane helix</keyword>
<evidence type="ECO:0000313" key="2">
    <source>
        <dbReference type="EMBL" id="MUH36786.1"/>
    </source>
</evidence>
<evidence type="ECO:0000256" key="1">
    <source>
        <dbReference type="SAM" id="Phobius"/>
    </source>
</evidence>
<gene>
    <name evidence="2" type="ORF">D9O36_13105</name>
</gene>
<sequence length="78" mass="8979">MNTYILRTNAVLNEMAKLEHMDVLTTIIKNTALEGMPKWYQALTLSLFTIIATVVITMYFRIALHASEMSEMAMRFGY</sequence>
<dbReference type="Proteomes" id="UP000540519">
    <property type="component" value="Unassembled WGS sequence"/>
</dbReference>
<accession>A0A7X3D2S7</accession>
<dbReference type="AlphaFoldDB" id="A0A7X3D2S7"/>
<comment type="caution">
    <text evidence="2">The sequence shown here is derived from an EMBL/GenBank/DDBJ whole genome shotgun (WGS) entry which is preliminary data.</text>
</comment>
<protein>
    <submittedName>
        <fullName evidence="2">Uncharacterized protein</fullName>
    </submittedName>
</protein>
<organism evidence="2 3">
    <name type="scientific">Zobellia amurskyensis</name>
    <dbReference type="NCBI Taxonomy" id="248905"/>
    <lineage>
        <taxon>Bacteria</taxon>
        <taxon>Pseudomonadati</taxon>
        <taxon>Bacteroidota</taxon>
        <taxon>Flavobacteriia</taxon>
        <taxon>Flavobacteriales</taxon>
        <taxon>Flavobacteriaceae</taxon>
        <taxon>Zobellia</taxon>
    </lineage>
</organism>
<keyword evidence="1" id="KW-0472">Membrane</keyword>
<keyword evidence="1" id="KW-0812">Transmembrane</keyword>
<reference evidence="2 3" key="1">
    <citation type="journal article" date="2019" name="Mar. Drugs">
        <title>Comparative Genomics and CAZyme Genome Repertoires of Marine Zobellia amurskyensis KMM 3526(T) and Zobellia laminariae KMM 3676(T).</title>
        <authorList>
            <person name="Chernysheva N."/>
            <person name="Bystritskaya E."/>
            <person name="Stenkova A."/>
            <person name="Golovkin I."/>
            <person name="Nedashkovskaya O."/>
            <person name="Isaeva M."/>
        </authorList>
    </citation>
    <scope>NUCLEOTIDE SEQUENCE [LARGE SCALE GENOMIC DNA]</scope>
    <source>
        <strain evidence="2 3">KMM 3526</strain>
    </source>
</reference>
<feature type="transmembrane region" description="Helical" evidence="1">
    <location>
        <begin position="39"/>
        <end position="64"/>
    </location>
</feature>
<dbReference type="EMBL" id="RCNR01000025">
    <property type="protein sequence ID" value="MUH36786.1"/>
    <property type="molecule type" value="Genomic_DNA"/>
</dbReference>
<evidence type="ECO:0000313" key="3">
    <source>
        <dbReference type="Proteomes" id="UP000540519"/>
    </source>
</evidence>
<keyword evidence="3" id="KW-1185">Reference proteome</keyword>